<comment type="caution">
    <text evidence="2">The sequence shown here is derived from an EMBL/GenBank/DDBJ whole genome shotgun (WGS) entry which is preliminary data.</text>
</comment>
<gene>
    <name evidence="2" type="ORF">Tci_848995</name>
</gene>
<protein>
    <submittedName>
        <fullName evidence="2">Uncharacterized protein</fullName>
    </submittedName>
</protein>
<evidence type="ECO:0000256" key="1">
    <source>
        <dbReference type="SAM" id="MobiDB-lite"/>
    </source>
</evidence>
<reference evidence="2" key="1">
    <citation type="journal article" date="2019" name="Sci. Rep.">
        <title>Draft genome of Tanacetum cinerariifolium, the natural source of mosquito coil.</title>
        <authorList>
            <person name="Yamashiro T."/>
            <person name="Shiraishi A."/>
            <person name="Satake H."/>
            <person name="Nakayama K."/>
        </authorList>
    </citation>
    <scope>NUCLEOTIDE SEQUENCE</scope>
</reference>
<dbReference type="AlphaFoldDB" id="A0A699QUD9"/>
<accession>A0A699QUD9</accession>
<sequence length="51" mass="5291">GTPMHTLAHGGSEAYGVLSGLTLPNEPKSPGQHRPPPPRSILSQGDSSYLP</sequence>
<feature type="region of interest" description="Disordered" evidence="1">
    <location>
        <begin position="1"/>
        <end position="51"/>
    </location>
</feature>
<evidence type="ECO:0000313" key="2">
    <source>
        <dbReference type="EMBL" id="GFC77025.1"/>
    </source>
</evidence>
<organism evidence="2">
    <name type="scientific">Tanacetum cinerariifolium</name>
    <name type="common">Dalmatian daisy</name>
    <name type="synonym">Chrysanthemum cinerariifolium</name>
    <dbReference type="NCBI Taxonomy" id="118510"/>
    <lineage>
        <taxon>Eukaryota</taxon>
        <taxon>Viridiplantae</taxon>
        <taxon>Streptophyta</taxon>
        <taxon>Embryophyta</taxon>
        <taxon>Tracheophyta</taxon>
        <taxon>Spermatophyta</taxon>
        <taxon>Magnoliopsida</taxon>
        <taxon>eudicotyledons</taxon>
        <taxon>Gunneridae</taxon>
        <taxon>Pentapetalae</taxon>
        <taxon>asterids</taxon>
        <taxon>campanulids</taxon>
        <taxon>Asterales</taxon>
        <taxon>Asteraceae</taxon>
        <taxon>Asteroideae</taxon>
        <taxon>Anthemideae</taxon>
        <taxon>Anthemidinae</taxon>
        <taxon>Tanacetum</taxon>
    </lineage>
</organism>
<proteinExistence type="predicted"/>
<feature type="non-terminal residue" evidence="2">
    <location>
        <position position="1"/>
    </location>
</feature>
<feature type="compositionally biased region" description="Polar residues" evidence="1">
    <location>
        <begin position="41"/>
        <end position="51"/>
    </location>
</feature>
<dbReference type="EMBL" id="BKCJ011059150">
    <property type="protein sequence ID" value="GFC77025.1"/>
    <property type="molecule type" value="Genomic_DNA"/>
</dbReference>
<name>A0A699QUD9_TANCI</name>